<protein>
    <submittedName>
        <fullName evidence="1">Dimeric dUTPase</fullName>
        <ecNumber evidence="1">3.6.1.23</ecNumber>
    </submittedName>
</protein>
<proteinExistence type="predicted"/>
<dbReference type="Gene3D" id="1.10.4010.10">
    <property type="entry name" value="Type II deoxyuridine triphosphatase"/>
    <property type="match status" value="1"/>
</dbReference>
<dbReference type="GO" id="GO:0004170">
    <property type="term" value="F:dUTP diphosphatase activity"/>
    <property type="evidence" value="ECO:0007669"/>
    <property type="project" value="UniProtKB-EC"/>
</dbReference>
<dbReference type="InterPro" id="IPR014871">
    <property type="entry name" value="dUTPase/dCTP_pyrophosphatase"/>
</dbReference>
<dbReference type="EMBL" id="FPHN01000218">
    <property type="protein sequence ID" value="SFV67058.1"/>
    <property type="molecule type" value="Genomic_DNA"/>
</dbReference>
<gene>
    <name evidence="1" type="ORF">MNB_SV-14-1258</name>
</gene>
<dbReference type="CDD" id="cd11527">
    <property type="entry name" value="NTP-PPase_dUTPase"/>
    <property type="match status" value="1"/>
</dbReference>
<dbReference type="AlphaFoldDB" id="A0A1W1CMF5"/>
<accession>A0A1W1CMF5</accession>
<reference evidence="1" key="1">
    <citation type="submission" date="2016-10" db="EMBL/GenBank/DDBJ databases">
        <authorList>
            <person name="de Groot N.N."/>
        </authorList>
    </citation>
    <scope>NUCLEOTIDE SEQUENCE</scope>
</reference>
<dbReference type="EC" id="3.6.1.23" evidence="1"/>
<sequence length="226" mass="26657">MNKILQMLELQQELNDATNGLDWEKGITKNGKRIDWRRCIYLETAELIESYPWKHWKNIDASPDYANIKIEIVDIWHFVMSETLRIYKIDSLGSIEDIAQVVSNMEGFKTFQDKNSKSKLNSYEEIEVVEEMIKILFCDSDINNLIISFLNMSSQLNLKLPELYKLYIGKNILNKFRQEHGYKEGLYIKVWSGKEDNVVMQTILDNQKDIKPNELYKALEESYPKE</sequence>
<evidence type="ECO:0000313" key="1">
    <source>
        <dbReference type="EMBL" id="SFV67058.1"/>
    </source>
</evidence>
<dbReference type="SUPFAM" id="SSF101386">
    <property type="entry name" value="all-alpha NTP pyrophosphatases"/>
    <property type="match status" value="1"/>
</dbReference>
<dbReference type="Pfam" id="PF08761">
    <property type="entry name" value="dUTPase_2"/>
    <property type="match status" value="1"/>
</dbReference>
<keyword evidence="1" id="KW-0378">Hydrolase</keyword>
<organism evidence="1">
    <name type="scientific">hydrothermal vent metagenome</name>
    <dbReference type="NCBI Taxonomy" id="652676"/>
    <lineage>
        <taxon>unclassified sequences</taxon>
        <taxon>metagenomes</taxon>
        <taxon>ecological metagenomes</taxon>
    </lineage>
</organism>
<name>A0A1W1CMF5_9ZZZZ</name>